<reference evidence="2" key="1">
    <citation type="submission" date="2021-01" db="EMBL/GenBank/DDBJ databases">
        <authorList>
            <person name="Corre E."/>
            <person name="Pelletier E."/>
            <person name="Niang G."/>
            <person name="Scheremetjew M."/>
            <person name="Finn R."/>
            <person name="Kale V."/>
            <person name="Holt S."/>
            <person name="Cochrane G."/>
            <person name="Meng A."/>
            <person name="Brown T."/>
            <person name="Cohen L."/>
        </authorList>
    </citation>
    <scope>NUCLEOTIDE SEQUENCE</scope>
    <source>
        <strain evidence="2">Grunow 1884</strain>
    </source>
</reference>
<name>A0A7S1ZYX6_TRICV</name>
<keyword evidence="1" id="KW-0732">Signal</keyword>
<feature type="signal peptide" evidence="1">
    <location>
        <begin position="1"/>
        <end position="17"/>
    </location>
</feature>
<protein>
    <submittedName>
        <fullName evidence="2">Uncharacterized protein</fullName>
    </submittedName>
</protein>
<feature type="chain" id="PRO_5031454108" evidence="1">
    <location>
        <begin position="18"/>
        <end position="193"/>
    </location>
</feature>
<accession>A0A7S1ZYX6</accession>
<dbReference type="AlphaFoldDB" id="A0A7S1ZYX6"/>
<sequence length="193" mass="20444">MKLSVLIAFSLSLGATAFAPAKSAPARTSQLNAAVERRTFVAGLATVAAASVPLAANAYSPEYKDIRQIYGLGVSLDKLLEKVSDPDKFDAALDGLVAFNRDPDFFVGYARNFIGKVVKNNAIADPRNGYIRQASNLIGSCQGLLEGREGLTGKAASDEAVKRVKEAQNLVAKFLAESGVEDEKVQAFVAAHP</sequence>
<gene>
    <name evidence="2" type="ORF">OSIN01602_LOCUS16621</name>
</gene>
<evidence type="ECO:0000256" key="1">
    <source>
        <dbReference type="SAM" id="SignalP"/>
    </source>
</evidence>
<organism evidence="2">
    <name type="scientific">Trieres chinensis</name>
    <name type="common">Marine centric diatom</name>
    <name type="synonym">Odontella sinensis</name>
    <dbReference type="NCBI Taxonomy" id="1514140"/>
    <lineage>
        <taxon>Eukaryota</taxon>
        <taxon>Sar</taxon>
        <taxon>Stramenopiles</taxon>
        <taxon>Ochrophyta</taxon>
        <taxon>Bacillariophyta</taxon>
        <taxon>Mediophyceae</taxon>
        <taxon>Biddulphiophycidae</taxon>
        <taxon>Eupodiscales</taxon>
        <taxon>Parodontellaceae</taxon>
        <taxon>Trieres</taxon>
    </lineage>
</organism>
<evidence type="ECO:0000313" key="2">
    <source>
        <dbReference type="EMBL" id="CAD9352732.1"/>
    </source>
</evidence>
<dbReference type="EMBL" id="HBGO01028906">
    <property type="protein sequence ID" value="CAD9352732.1"/>
    <property type="molecule type" value="Transcribed_RNA"/>
</dbReference>
<proteinExistence type="predicted"/>